<keyword evidence="3" id="KW-0732">Signal</keyword>
<feature type="compositionally biased region" description="Low complexity" evidence="2">
    <location>
        <begin position="242"/>
        <end position="252"/>
    </location>
</feature>
<dbReference type="GO" id="GO:0016020">
    <property type="term" value="C:membrane"/>
    <property type="evidence" value="ECO:0007669"/>
    <property type="project" value="UniProtKB-UniRule"/>
</dbReference>
<dbReference type="InterPro" id="IPR036737">
    <property type="entry name" value="OmpA-like_sf"/>
</dbReference>
<dbReference type="EMBL" id="CP036532">
    <property type="protein sequence ID" value="QBK30576.1"/>
    <property type="molecule type" value="Genomic_DNA"/>
</dbReference>
<feature type="compositionally biased region" description="Basic and acidic residues" evidence="2">
    <location>
        <begin position="294"/>
        <end position="310"/>
    </location>
</feature>
<evidence type="ECO:0000313" key="6">
    <source>
        <dbReference type="Proteomes" id="UP000293719"/>
    </source>
</evidence>
<dbReference type="InterPro" id="IPR050330">
    <property type="entry name" value="Bact_OuterMem_StrucFunc"/>
</dbReference>
<dbReference type="PROSITE" id="PS51123">
    <property type="entry name" value="OMPA_2"/>
    <property type="match status" value="1"/>
</dbReference>
<evidence type="ECO:0000259" key="4">
    <source>
        <dbReference type="PROSITE" id="PS51123"/>
    </source>
</evidence>
<keyword evidence="1" id="KW-0472">Membrane</keyword>
<dbReference type="GeneID" id="90767271"/>
<accession>A0A4P6V1X2</accession>
<evidence type="ECO:0000256" key="2">
    <source>
        <dbReference type="SAM" id="MobiDB-lite"/>
    </source>
</evidence>
<keyword evidence="6" id="KW-1185">Reference proteome</keyword>
<dbReference type="KEGG" id="rpod:E0E05_08190"/>
<feature type="domain" description="OmpA-like" evidence="4">
    <location>
        <begin position="527"/>
        <end position="652"/>
    </location>
</feature>
<reference evidence="5 6" key="1">
    <citation type="journal article" date="2017" name="Int. J. Syst. Evol. Microbiol.">
        <title>Roseitalea porphyridii gen. nov., sp. nov., isolated from a red alga, and reclassification of Hoeflea suaedae Chung et al. 2013 as Pseudohoeflea suaedae gen. nov., comb. nov.</title>
        <authorList>
            <person name="Hyeon J.W."/>
            <person name="Jeong S.E."/>
            <person name="Baek K."/>
            <person name="Jeon C.O."/>
        </authorList>
    </citation>
    <scope>NUCLEOTIDE SEQUENCE [LARGE SCALE GENOMIC DNA]</scope>
    <source>
        <strain evidence="5 6">MA7-20</strain>
    </source>
</reference>
<feature type="region of interest" description="Disordered" evidence="2">
    <location>
        <begin position="85"/>
        <end position="357"/>
    </location>
</feature>
<dbReference type="InterPro" id="IPR006665">
    <property type="entry name" value="OmpA-like"/>
</dbReference>
<dbReference type="PANTHER" id="PTHR30329:SF21">
    <property type="entry name" value="LIPOPROTEIN YIAD-RELATED"/>
    <property type="match status" value="1"/>
</dbReference>
<feature type="compositionally biased region" description="Acidic residues" evidence="2">
    <location>
        <begin position="319"/>
        <end position="329"/>
    </location>
</feature>
<feature type="chain" id="PRO_5020753670" evidence="3">
    <location>
        <begin position="27"/>
        <end position="654"/>
    </location>
</feature>
<dbReference type="OrthoDB" id="9792021at2"/>
<protein>
    <submittedName>
        <fullName evidence="5">OmpA family protein</fullName>
    </submittedName>
</protein>
<proteinExistence type="predicted"/>
<feature type="compositionally biased region" description="Acidic residues" evidence="2">
    <location>
        <begin position="189"/>
        <end position="202"/>
    </location>
</feature>
<sequence>MTRRLLETTTAIGLLTMVVGAGVAHAQDDAGMQEGVGAELVRCVLEQQPCPDATDADISAAAQMLADQTGATIADAEARIREALPEAGVTAGELETTETETPPAETEAAAEADADTAETPPVEDETAAGQETTDVAEPSDAVDEAMEAVEEGEQAAGEVVEKPQPETDAEAGAAAEAGAEGEAPPVETATEDAANEGEEQQAESETPAQTGAEAAAEAETETEAETTAVDETGQETGDELPAEPTGDAAAATEETDATAEAEAAAETAETDAEAAARAEAEADQVAPEPTPEQRAARAERQAQRQADRGNAEALQAADQEIEAETEAESQAEVQVETVTEETARRSDETVEAEATAQQDTDQLLRNILGIAAGATVGAVLGNQFNVVEPAGDRVVVERDGELVVLRDENELLRRPGTRVRTRTFADGSTRTVVIRENDVRIVTIRAADGTILYRARVAPDGQRVVLIDERQYEPEPVDITRLPSAPRARVIEYGEADVDTIRSALAAEVPRLDRRYSLQQVRDVRELRALVPGIDLAVNFATGSAAIPPSEAEALTALGRTVERMIAEDPDELFLVEGHTDTVGAAAYNLALSDRRAESVALALTEYFDIPPENLVTQGYGERFLKVEQAGDIRANRRAVVRRITPLVRAAGAQ</sequence>
<dbReference type="Proteomes" id="UP000293719">
    <property type="component" value="Chromosome"/>
</dbReference>
<dbReference type="Gene3D" id="3.30.1330.60">
    <property type="entry name" value="OmpA-like domain"/>
    <property type="match status" value="1"/>
</dbReference>
<evidence type="ECO:0000256" key="3">
    <source>
        <dbReference type="SAM" id="SignalP"/>
    </source>
</evidence>
<evidence type="ECO:0000313" key="5">
    <source>
        <dbReference type="EMBL" id="QBK30576.1"/>
    </source>
</evidence>
<feature type="compositionally biased region" description="Low complexity" evidence="2">
    <location>
        <begin position="260"/>
        <end position="273"/>
    </location>
</feature>
<feature type="signal peptide" evidence="3">
    <location>
        <begin position="1"/>
        <end position="26"/>
    </location>
</feature>
<feature type="compositionally biased region" description="Low complexity" evidence="2">
    <location>
        <begin position="170"/>
        <end position="188"/>
    </location>
</feature>
<dbReference type="Pfam" id="PF00691">
    <property type="entry name" value="OmpA"/>
    <property type="match status" value="1"/>
</dbReference>
<dbReference type="CDD" id="cd07185">
    <property type="entry name" value="OmpA_C-like"/>
    <property type="match status" value="1"/>
</dbReference>
<name>A0A4P6V1X2_9HYPH</name>
<feature type="compositionally biased region" description="Acidic residues" evidence="2">
    <location>
        <begin position="108"/>
        <end position="126"/>
    </location>
</feature>
<dbReference type="AlphaFoldDB" id="A0A4P6V1X2"/>
<organism evidence="5 6">
    <name type="scientific">Roseitalea porphyridii</name>
    <dbReference type="NCBI Taxonomy" id="1852022"/>
    <lineage>
        <taxon>Bacteria</taxon>
        <taxon>Pseudomonadati</taxon>
        <taxon>Pseudomonadota</taxon>
        <taxon>Alphaproteobacteria</taxon>
        <taxon>Hyphomicrobiales</taxon>
        <taxon>Ahrensiaceae</taxon>
        <taxon>Roseitalea</taxon>
    </lineage>
</organism>
<feature type="compositionally biased region" description="Low complexity" evidence="2">
    <location>
        <begin position="205"/>
        <end position="215"/>
    </location>
</feature>
<dbReference type="SUPFAM" id="SSF103088">
    <property type="entry name" value="OmpA-like"/>
    <property type="match status" value="1"/>
</dbReference>
<evidence type="ECO:0000256" key="1">
    <source>
        <dbReference type="PROSITE-ProRule" id="PRU00473"/>
    </source>
</evidence>
<gene>
    <name evidence="5" type="ORF">E0E05_08190</name>
</gene>
<dbReference type="PANTHER" id="PTHR30329">
    <property type="entry name" value="STATOR ELEMENT OF FLAGELLAR MOTOR COMPLEX"/>
    <property type="match status" value="1"/>
</dbReference>
<feature type="compositionally biased region" description="Acidic residues" evidence="2">
    <location>
        <begin position="232"/>
        <end position="241"/>
    </location>
</feature>
<feature type="compositionally biased region" description="Acidic residues" evidence="2">
    <location>
        <begin position="140"/>
        <end position="153"/>
    </location>
</feature>
<dbReference type="RefSeq" id="WP_131616266.1">
    <property type="nucleotide sequence ID" value="NZ_CP036532.1"/>
</dbReference>